<comment type="catalytic activity">
    <reaction evidence="1">
        <text>Endonucleolytic cleavage to 5'-phosphomonoester.</text>
        <dbReference type="EC" id="3.1.26.4"/>
    </reaction>
</comment>
<comment type="similarity">
    <text evidence="2">Belongs to the RNase H family.</text>
</comment>
<dbReference type="PANTHER" id="PTHR10642:SF26">
    <property type="entry name" value="RIBONUCLEASE H1"/>
    <property type="match status" value="1"/>
</dbReference>
<dbReference type="PROSITE" id="PS50879">
    <property type="entry name" value="RNASE_H_1"/>
    <property type="match status" value="1"/>
</dbReference>
<gene>
    <name evidence="9" type="ORF">TWF694_007270</name>
</gene>
<evidence type="ECO:0000313" key="10">
    <source>
        <dbReference type="Proteomes" id="UP001365542"/>
    </source>
</evidence>
<name>A0AAV9XH83_9PEZI</name>
<evidence type="ECO:0000256" key="2">
    <source>
        <dbReference type="ARBA" id="ARBA00005300"/>
    </source>
</evidence>
<keyword evidence="4" id="KW-0540">Nuclease</keyword>
<comment type="caution">
    <text evidence="9">The sequence shown here is derived from an EMBL/GenBank/DDBJ whole genome shotgun (WGS) entry which is preliminary data.</text>
</comment>
<protein>
    <recommendedName>
        <fullName evidence="3">ribonuclease H</fullName>
        <ecNumber evidence="3">3.1.26.4</ecNumber>
    </recommendedName>
</protein>
<keyword evidence="10" id="KW-1185">Reference proteome</keyword>
<feature type="domain" description="RNase H type-1" evidence="8">
    <location>
        <begin position="1"/>
        <end position="163"/>
    </location>
</feature>
<proteinExistence type="inferred from homology"/>
<dbReference type="Proteomes" id="UP001365542">
    <property type="component" value="Unassembled WGS sequence"/>
</dbReference>
<keyword evidence="7" id="KW-0378">Hydrolase</keyword>
<dbReference type="EC" id="3.1.26.4" evidence="3"/>
<evidence type="ECO:0000256" key="4">
    <source>
        <dbReference type="ARBA" id="ARBA00022722"/>
    </source>
</evidence>
<dbReference type="EMBL" id="JAVHJO010000003">
    <property type="protein sequence ID" value="KAK6541460.1"/>
    <property type="molecule type" value="Genomic_DNA"/>
</dbReference>
<keyword evidence="5" id="KW-0479">Metal-binding</keyword>
<dbReference type="InterPro" id="IPR036397">
    <property type="entry name" value="RNaseH_sf"/>
</dbReference>
<dbReference type="GO" id="GO:0046872">
    <property type="term" value="F:metal ion binding"/>
    <property type="evidence" value="ECO:0007669"/>
    <property type="project" value="UniProtKB-KW"/>
</dbReference>
<keyword evidence="6" id="KW-0255">Endonuclease</keyword>
<dbReference type="Pfam" id="PF00075">
    <property type="entry name" value="RNase_H"/>
    <property type="match status" value="1"/>
</dbReference>
<organism evidence="9 10">
    <name type="scientific">Orbilia ellipsospora</name>
    <dbReference type="NCBI Taxonomy" id="2528407"/>
    <lineage>
        <taxon>Eukaryota</taxon>
        <taxon>Fungi</taxon>
        <taxon>Dikarya</taxon>
        <taxon>Ascomycota</taxon>
        <taxon>Pezizomycotina</taxon>
        <taxon>Orbiliomycetes</taxon>
        <taxon>Orbiliales</taxon>
        <taxon>Orbiliaceae</taxon>
        <taxon>Orbilia</taxon>
    </lineage>
</organism>
<sequence>MVYRMDFKVDGACRGNGRPGAIAAAAACLYTRGNTYYSRTEQLPYDDPVATNDRAELQAIIMALEWALEKYQSLDSCPRLKVTISGDSEHAINSITKWVYKWQENGWYTTAGTPVKNRDLIQEACRLENEIEEIGEVHYEWIPREKNMDADEKCNEALDDFEYPYWA</sequence>
<reference evidence="9 10" key="1">
    <citation type="submission" date="2019-10" db="EMBL/GenBank/DDBJ databases">
        <authorList>
            <person name="Palmer J.M."/>
        </authorList>
    </citation>
    <scope>NUCLEOTIDE SEQUENCE [LARGE SCALE GENOMIC DNA]</scope>
    <source>
        <strain evidence="9 10">TWF694</strain>
    </source>
</reference>
<dbReference type="GO" id="GO:0004523">
    <property type="term" value="F:RNA-DNA hybrid ribonuclease activity"/>
    <property type="evidence" value="ECO:0007669"/>
    <property type="project" value="UniProtKB-EC"/>
</dbReference>
<dbReference type="GO" id="GO:0043137">
    <property type="term" value="P:DNA replication, removal of RNA primer"/>
    <property type="evidence" value="ECO:0007669"/>
    <property type="project" value="TreeGrafter"/>
</dbReference>
<dbReference type="PANTHER" id="PTHR10642">
    <property type="entry name" value="RIBONUCLEASE H1"/>
    <property type="match status" value="1"/>
</dbReference>
<dbReference type="GO" id="GO:0003676">
    <property type="term" value="F:nucleic acid binding"/>
    <property type="evidence" value="ECO:0007669"/>
    <property type="project" value="InterPro"/>
</dbReference>
<evidence type="ECO:0000256" key="7">
    <source>
        <dbReference type="ARBA" id="ARBA00022801"/>
    </source>
</evidence>
<dbReference type="InterPro" id="IPR002156">
    <property type="entry name" value="RNaseH_domain"/>
</dbReference>
<dbReference type="InterPro" id="IPR012337">
    <property type="entry name" value="RNaseH-like_sf"/>
</dbReference>
<dbReference type="AlphaFoldDB" id="A0AAV9XH83"/>
<evidence type="ECO:0000256" key="6">
    <source>
        <dbReference type="ARBA" id="ARBA00022759"/>
    </source>
</evidence>
<accession>A0AAV9XH83</accession>
<evidence type="ECO:0000256" key="5">
    <source>
        <dbReference type="ARBA" id="ARBA00022723"/>
    </source>
</evidence>
<evidence type="ECO:0000259" key="8">
    <source>
        <dbReference type="PROSITE" id="PS50879"/>
    </source>
</evidence>
<evidence type="ECO:0000313" key="9">
    <source>
        <dbReference type="EMBL" id="KAK6541460.1"/>
    </source>
</evidence>
<dbReference type="Gene3D" id="3.30.420.10">
    <property type="entry name" value="Ribonuclease H-like superfamily/Ribonuclease H"/>
    <property type="match status" value="1"/>
</dbReference>
<dbReference type="InterPro" id="IPR050092">
    <property type="entry name" value="RNase_H"/>
</dbReference>
<evidence type="ECO:0000256" key="1">
    <source>
        <dbReference type="ARBA" id="ARBA00000077"/>
    </source>
</evidence>
<dbReference type="SUPFAM" id="SSF53098">
    <property type="entry name" value="Ribonuclease H-like"/>
    <property type="match status" value="1"/>
</dbReference>
<evidence type="ECO:0000256" key="3">
    <source>
        <dbReference type="ARBA" id="ARBA00012180"/>
    </source>
</evidence>